<feature type="region of interest" description="Disordered" evidence="5">
    <location>
        <begin position="47"/>
        <end position="88"/>
    </location>
</feature>
<evidence type="ECO:0000256" key="3">
    <source>
        <dbReference type="ARBA" id="ARBA00022801"/>
    </source>
</evidence>
<dbReference type="GO" id="GO:0033550">
    <property type="term" value="F:MAP kinase tyrosine phosphatase activity"/>
    <property type="evidence" value="ECO:0007669"/>
    <property type="project" value="TreeGrafter"/>
</dbReference>
<dbReference type="InterPro" id="IPR029021">
    <property type="entry name" value="Prot-tyrosine_phosphatase-like"/>
</dbReference>
<evidence type="ECO:0000313" key="8">
    <source>
        <dbReference type="Proteomes" id="UP000322245"/>
    </source>
</evidence>
<comment type="caution">
    <text evidence="7">The sequence shown here is derived from an EMBL/GenBank/DDBJ whole genome shotgun (WGS) entry which is preliminary data.</text>
</comment>
<dbReference type="PROSITE" id="PS00383">
    <property type="entry name" value="TYR_PHOSPHATASE_1"/>
    <property type="match status" value="1"/>
</dbReference>
<dbReference type="EMBL" id="NIDF01000006">
    <property type="protein sequence ID" value="TYJ58186.1"/>
    <property type="molecule type" value="Genomic_DNA"/>
</dbReference>
<dbReference type="Proteomes" id="UP000322245">
    <property type="component" value="Unassembled WGS sequence"/>
</dbReference>
<dbReference type="Pfam" id="PF00782">
    <property type="entry name" value="DSPc"/>
    <property type="match status" value="1"/>
</dbReference>
<dbReference type="EC" id="3.1.3.48" evidence="2"/>
<dbReference type="SMART" id="SM00195">
    <property type="entry name" value="DSPc"/>
    <property type="match status" value="1"/>
</dbReference>
<comment type="similarity">
    <text evidence="1">Belongs to the protein-tyrosine phosphatase family. Non-receptor class dual specificity subfamily.</text>
</comment>
<proteinExistence type="inferred from homology"/>
<evidence type="ECO:0000256" key="5">
    <source>
        <dbReference type="SAM" id="MobiDB-lite"/>
    </source>
</evidence>
<feature type="region of interest" description="Disordered" evidence="5">
    <location>
        <begin position="636"/>
        <end position="677"/>
    </location>
</feature>
<evidence type="ECO:0000259" key="6">
    <source>
        <dbReference type="PROSITE" id="PS50056"/>
    </source>
</evidence>
<accession>A0A5D3B795</accession>
<dbReference type="InterPro" id="IPR020422">
    <property type="entry name" value="TYR_PHOSPHATASE_DUAL_dom"/>
</dbReference>
<dbReference type="InterPro" id="IPR016130">
    <property type="entry name" value="Tyr_Pase_AS"/>
</dbReference>
<dbReference type="PANTHER" id="PTHR10159">
    <property type="entry name" value="DUAL SPECIFICITY PROTEIN PHOSPHATASE"/>
    <property type="match status" value="1"/>
</dbReference>
<gene>
    <name evidence="7" type="ORF">B9479_001010</name>
</gene>
<dbReference type="GO" id="GO:0017017">
    <property type="term" value="F:MAP kinase tyrosine/serine/threonine phosphatase activity"/>
    <property type="evidence" value="ECO:0007669"/>
    <property type="project" value="TreeGrafter"/>
</dbReference>
<feature type="compositionally biased region" description="Low complexity" evidence="5">
    <location>
        <begin position="66"/>
        <end position="78"/>
    </location>
</feature>
<dbReference type="AlphaFoldDB" id="A0A5D3B795"/>
<feature type="compositionally biased region" description="Low complexity" evidence="5">
    <location>
        <begin position="190"/>
        <end position="218"/>
    </location>
</feature>
<feature type="domain" description="Tyrosine specific protein phosphatases" evidence="6">
    <location>
        <begin position="509"/>
        <end position="567"/>
    </location>
</feature>
<organism evidence="7 8">
    <name type="scientific">Cryptococcus floricola</name>
    <dbReference type="NCBI Taxonomy" id="2591691"/>
    <lineage>
        <taxon>Eukaryota</taxon>
        <taxon>Fungi</taxon>
        <taxon>Dikarya</taxon>
        <taxon>Basidiomycota</taxon>
        <taxon>Agaricomycotina</taxon>
        <taxon>Tremellomycetes</taxon>
        <taxon>Tremellales</taxon>
        <taxon>Cryptococcaceae</taxon>
        <taxon>Cryptococcus</taxon>
    </lineage>
</organism>
<dbReference type="Gene3D" id="3.90.190.10">
    <property type="entry name" value="Protein tyrosine phosphatase superfamily"/>
    <property type="match status" value="1"/>
</dbReference>
<reference evidence="7 8" key="1">
    <citation type="submission" date="2017-05" db="EMBL/GenBank/DDBJ databases">
        <title>The Genome Sequence of Tsuchiyaea wingfieldii DSM 27421.</title>
        <authorList>
            <person name="Cuomo C."/>
            <person name="Passer A."/>
            <person name="Billmyre B."/>
            <person name="Heitman J."/>
        </authorList>
    </citation>
    <scope>NUCLEOTIDE SEQUENCE [LARGE SCALE GENOMIC DNA]</scope>
    <source>
        <strain evidence="7 8">DSM 27421</strain>
    </source>
</reference>
<evidence type="ECO:0000256" key="1">
    <source>
        <dbReference type="ARBA" id="ARBA00008601"/>
    </source>
</evidence>
<dbReference type="GO" id="GO:0043409">
    <property type="term" value="P:negative regulation of MAPK cascade"/>
    <property type="evidence" value="ECO:0007669"/>
    <property type="project" value="TreeGrafter"/>
</dbReference>
<feature type="compositionally biased region" description="Low complexity" evidence="5">
    <location>
        <begin position="233"/>
        <end position="245"/>
    </location>
</feature>
<dbReference type="SUPFAM" id="SSF52799">
    <property type="entry name" value="(Phosphotyrosine protein) phosphatases II"/>
    <property type="match status" value="1"/>
</dbReference>
<evidence type="ECO:0000256" key="2">
    <source>
        <dbReference type="ARBA" id="ARBA00013064"/>
    </source>
</evidence>
<keyword evidence="3" id="KW-0378">Hydrolase</keyword>
<dbReference type="GO" id="GO:0005737">
    <property type="term" value="C:cytoplasm"/>
    <property type="evidence" value="ECO:0007669"/>
    <property type="project" value="TreeGrafter"/>
</dbReference>
<dbReference type="PANTHER" id="PTHR10159:SF519">
    <property type="entry name" value="DUAL SPECIFICITY PROTEIN PHOSPHATASE MPK3"/>
    <property type="match status" value="1"/>
</dbReference>
<sequence>MLHTPISLRLSVNKRRFHLSPRTPSFTLNPPATPSLPLSGISFLPSPAAPPSPALTLSCNPRKRPSTPTSASSPAAPAHALEAGESRIDCQRPTKRIRSLGNEDKGNHKGPLGLITITGTSVEHGKMEDIEMREHGDNVHIKTGDEEESFGNVPSYQAKTIGKPFPTAQSTPLFPPLPALAMRRSNPKKLSLSLPSSSSSSTSSTPTATGPSDSSFPTPFTPGPPRTPALAMSTGRSTTRGLRRPSLLSLITQPPTGDAVPPTPAVGMHPYATMHMPRSKGRARSQTAEEIFTTRPEHKGGSWSATPLGMGMGVPTIEETEGSSLTTPGLNQLGYALPSSSPQKPASDSSSSTSFSASTNTTPSTSPPLPASFSFSKPYPVRQAEPYEDGPIEIVPGVWLGAVESAWRFGVWAVGKSKVRIVNVAQEIDDPFDTSVNAVPGWSGTGSEKKGGMKLKTYPSISEGHAARPEVEYCHVRWSHGELGLADLPEKATLGDVRRPQGPEVQDMWKFWQAIRWMEEGRKSGTPVLIHCQCGVSRSATLTIAYVMALAAAGTMPEYLGHIRSMQDAYDFVKNKSSWIGPNHSLVFQLVDFARNLTSLLSLHYSADSAEHIQTSFPTSSDAELSEAEWARRRRQFDESEHLDNSSSMGSEGRRLSDESGSGSDCMSPEEAGDEARRLDEAMVARRALREAV</sequence>
<protein>
    <recommendedName>
        <fullName evidence="2">protein-tyrosine-phosphatase</fullName>
        <ecNumber evidence="2">3.1.3.48</ecNumber>
    </recommendedName>
</protein>
<keyword evidence="4" id="KW-0904">Protein phosphatase</keyword>
<dbReference type="PROSITE" id="PS50056">
    <property type="entry name" value="TYR_PHOSPHATASE_2"/>
    <property type="match status" value="1"/>
</dbReference>
<dbReference type="GO" id="GO:0008330">
    <property type="term" value="F:protein tyrosine/threonine phosphatase activity"/>
    <property type="evidence" value="ECO:0007669"/>
    <property type="project" value="TreeGrafter"/>
</dbReference>
<evidence type="ECO:0000256" key="4">
    <source>
        <dbReference type="ARBA" id="ARBA00022912"/>
    </source>
</evidence>
<name>A0A5D3B795_9TREE</name>
<dbReference type="InterPro" id="IPR000387">
    <property type="entry name" value="Tyr_Pase_dom"/>
</dbReference>
<dbReference type="InterPro" id="IPR000340">
    <property type="entry name" value="Dual-sp_phosphatase_cat-dom"/>
</dbReference>
<feature type="compositionally biased region" description="Low complexity" evidence="5">
    <location>
        <begin position="338"/>
        <end position="364"/>
    </location>
</feature>
<keyword evidence="8" id="KW-1185">Reference proteome</keyword>
<feature type="region of interest" description="Disordered" evidence="5">
    <location>
        <begin position="317"/>
        <end position="371"/>
    </location>
</feature>
<evidence type="ECO:0000313" key="7">
    <source>
        <dbReference type="EMBL" id="TYJ58186.1"/>
    </source>
</evidence>
<feature type="region of interest" description="Disordered" evidence="5">
    <location>
        <begin position="143"/>
        <end position="245"/>
    </location>
</feature>